<proteinExistence type="predicted"/>
<evidence type="ECO:0000313" key="3">
    <source>
        <dbReference type="Proteomes" id="UP000092498"/>
    </source>
</evidence>
<protein>
    <submittedName>
        <fullName evidence="2">Uncharacterized protein</fullName>
    </submittedName>
</protein>
<dbReference type="Proteomes" id="UP000092498">
    <property type="component" value="Chromosome"/>
</dbReference>
<accession>A0A1B1AME9</accession>
<dbReference type="STRING" id="1759059.ATE48_18320"/>
<organism evidence="2 3">
    <name type="scientific">Candidatus Viadribacter manganicus</name>
    <dbReference type="NCBI Taxonomy" id="1759059"/>
    <lineage>
        <taxon>Bacteria</taxon>
        <taxon>Pseudomonadati</taxon>
        <taxon>Pseudomonadota</taxon>
        <taxon>Alphaproteobacteria</taxon>
        <taxon>Hyphomonadales</taxon>
        <taxon>Hyphomonadaceae</taxon>
        <taxon>Candidatus Viadribacter</taxon>
    </lineage>
</organism>
<dbReference type="EMBL" id="CP013244">
    <property type="protein sequence ID" value="ANP47715.1"/>
    <property type="molecule type" value="Genomic_DNA"/>
</dbReference>
<evidence type="ECO:0000313" key="2">
    <source>
        <dbReference type="EMBL" id="ANP47715.1"/>
    </source>
</evidence>
<evidence type="ECO:0000256" key="1">
    <source>
        <dbReference type="SAM" id="MobiDB-lite"/>
    </source>
</evidence>
<dbReference type="AlphaFoldDB" id="A0A1B1AME9"/>
<sequence>MAGLAVACSPPPAATTETPDAPAVSAPGVDDAQTQLLLNVLQPVVADEVGQPVSLQPTTVNVRDEWAYVDAQVRNGDGTEINWTTTNLASRYENGAMDTGGGVHALLKNENGTWVVLEHVIAPTDVAWIDWASRHGVAPDILGLPSN</sequence>
<name>A0A1B1AME9_9PROT</name>
<dbReference type="KEGG" id="cbot:ATE48_18320"/>
<feature type="region of interest" description="Disordered" evidence="1">
    <location>
        <begin position="1"/>
        <end position="27"/>
    </location>
</feature>
<reference evidence="2 3" key="1">
    <citation type="submission" date="2015-11" db="EMBL/GenBank/DDBJ databases">
        <title>Whole-Genome Sequence of Candidatus Oderbacter manganicum from the National Park Lower Oder Valley, Germany.</title>
        <authorList>
            <person name="Braun B."/>
            <person name="Liere K."/>
            <person name="Szewzyk U."/>
        </authorList>
    </citation>
    <scope>NUCLEOTIDE SEQUENCE [LARGE SCALE GENOMIC DNA]</scope>
    <source>
        <strain evidence="2 3">OTSz_A_272</strain>
    </source>
</reference>
<feature type="compositionally biased region" description="Low complexity" evidence="1">
    <location>
        <begin position="14"/>
        <end position="23"/>
    </location>
</feature>
<gene>
    <name evidence="2" type="ORF">ATE48_18320</name>
</gene>
<dbReference type="InParanoid" id="A0A1B1AME9"/>
<keyword evidence="3" id="KW-1185">Reference proteome</keyword>